<protein>
    <submittedName>
        <fullName evidence="1">Uncharacterized protein</fullName>
    </submittedName>
</protein>
<name>A0ACB9NBP5_BAUVA</name>
<accession>A0ACB9NBP5</accession>
<keyword evidence="2" id="KW-1185">Reference proteome</keyword>
<dbReference type="Proteomes" id="UP000828941">
    <property type="component" value="Chromosome 7"/>
</dbReference>
<reference evidence="1 2" key="1">
    <citation type="journal article" date="2022" name="DNA Res.">
        <title>Chromosomal-level genome assembly of the orchid tree Bauhinia variegata (Leguminosae; Cercidoideae) supports the allotetraploid origin hypothesis of Bauhinia.</title>
        <authorList>
            <person name="Zhong Y."/>
            <person name="Chen Y."/>
            <person name="Zheng D."/>
            <person name="Pang J."/>
            <person name="Liu Y."/>
            <person name="Luo S."/>
            <person name="Meng S."/>
            <person name="Qian L."/>
            <person name="Wei D."/>
            <person name="Dai S."/>
            <person name="Zhou R."/>
        </authorList>
    </citation>
    <scope>NUCLEOTIDE SEQUENCE [LARGE SCALE GENOMIC DNA]</scope>
    <source>
        <strain evidence="1">BV-YZ2020</strain>
    </source>
</reference>
<proteinExistence type="predicted"/>
<sequence length="359" mass="40119">MEFHNEVDASKMLVAQTHIINHIFSYVNSMSLRCAVDLGIPDIIHSHGQPMPLSQLISSLPIHPSKSRYVYRLMRFLIHSGFFAQQKVSEDDPEEGYILTDASTLLLKDNPSSVTPLLLLGTDPTFIKSGLEFSAWFQNDDTTLFETANGMSLWEYTSKHPEFSQVLNEAMGNDATLVSSRVIEKCKGVFEGLESLVDVGGGTGNLAKAIAKEFPKLQCTVLDLPHVVSGLQGRENLRYVGGDMFKAIPPANATLFKWVLCDWSDEDCVEILKKCKEAIESKGKEGKVIIIDMVIENEKGDDESVETELLFDMMAMVAVKGRERNEKEWRELFLSAGFNNYKITPQVLGSRSVIEVYLL</sequence>
<evidence type="ECO:0000313" key="1">
    <source>
        <dbReference type="EMBL" id="KAI4333897.1"/>
    </source>
</evidence>
<evidence type="ECO:0000313" key="2">
    <source>
        <dbReference type="Proteomes" id="UP000828941"/>
    </source>
</evidence>
<dbReference type="EMBL" id="CM039432">
    <property type="protein sequence ID" value="KAI4333897.1"/>
    <property type="molecule type" value="Genomic_DNA"/>
</dbReference>
<comment type="caution">
    <text evidence="1">The sequence shown here is derived from an EMBL/GenBank/DDBJ whole genome shotgun (WGS) entry which is preliminary data.</text>
</comment>
<gene>
    <name evidence="1" type="ORF">L6164_018651</name>
</gene>
<organism evidence="1 2">
    <name type="scientific">Bauhinia variegata</name>
    <name type="common">Purple orchid tree</name>
    <name type="synonym">Phanera variegata</name>
    <dbReference type="NCBI Taxonomy" id="167791"/>
    <lineage>
        <taxon>Eukaryota</taxon>
        <taxon>Viridiplantae</taxon>
        <taxon>Streptophyta</taxon>
        <taxon>Embryophyta</taxon>
        <taxon>Tracheophyta</taxon>
        <taxon>Spermatophyta</taxon>
        <taxon>Magnoliopsida</taxon>
        <taxon>eudicotyledons</taxon>
        <taxon>Gunneridae</taxon>
        <taxon>Pentapetalae</taxon>
        <taxon>rosids</taxon>
        <taxon>fabids</taxon>
        <taxon>Fabales</taxon>
        <taxon>Fabaceae</taxon>
        <taxon>Cercidoideae</taxon>
        <taxon>Cercideae</taxon>
        <taxon>Bauhiniinae</taxon>
        <taxon>Bauhinia</taxon>
    </lineage>
</organism>